<keyword evidence="2" id="KW-1185">Reference proteome</keyword>
<accession>A0A176RWJ1</accession>
<dbReference type="Proteomes" id="UP000076962">
    <property type="component" value="Unassembled WGS sequence"/>
</dbReference>
<gene>
    <name evidence="1" type="ORF">THIOM_004223</name>
</gene>
<evidence type="ECO:0000313" key="1">
    <source>
        <dbReference type="EMBL" id="OAD20095.1"/>
    </source>
</evidence>
<sequence>MEINCRLTVLSISRNTVSTRESKSSAGLPPNSSMPVWYKHKLSRNSCAVMPTGALISWVVRRCIESP</sequence>
<organism evidence="1 2">
    <name type="scientific">Candidatus Thiomargarita nelsonii</name>
    <dbReference type="NCBI Taxonomy" id="1003181"/>
    <lineage>
        <taxon>Bacteria</taxon>
        <taxon>Pseudomonadati</taxon>
        <taxon>Pseudomonadota</taxon>
        <taxon>Gammaproteobacteria</taxon>
        <taxon>Thiotrichales</taxon>
        <taxon>Thiotrichaceae</taxon>
        <taxon>Thiomargarita</taxon>
    </lineage>
</organism>
<comment type="caution">
    <text evidence="1">The sequence shown here is derived from an EMBL/GenBank/DDBJ whole genome shotgun (WGS) entry which is preliminary data.</text>
</comment>
<reference evidence="1 2" key="1">
    <citation type="submission" date="2016-05" db="EMBL/GenBank/DDBJ databases">
        <title>Single-cell genome of chain-forming Candidatus Thiomargarita nelsonii and comparison to other large sulfur-oxidizing bacteria.</title>
        <authorList>
            <person name="Winkel M."/>
            <person name="Salman V."/>
            <person name="Woyke T."/>
            <person name="Schulz-Vogt H."/>
            <person name="Richter M."/>
            <person name="Flood B."/>
            <person name="Bailey J."/>
            <person name="Amann R."/>
            <person name="Mussmann M."/>
        </authorList>
    </citation>
    <scope>NUCLEOTIDE SEQUENCE [LARGE SCALE GENOMIC DNA]</scope>
    <source>
        <strain evidence="1 2">THI036</strain>
    </source>
</reference>
<dbReference type="EMBL" id="LUTY01002553">
    <property type="protein sequence ID" value="OAD20095.1"/>
    <property type="molecule type" value="Genomic_DNA"/>
</dbReference>
<name>A0A176RWJ1_9GAMM</name>
<proteinExistence type="predicted"/>
<dbReference type="AlphaFoldDB" id="A0A176RWJ1"/>
<evidence type="ECO:0000313" key="2">
    <source>
        <dbReference type="Proteomes" id="UP000076962"/>
    </source>
</evidence>
<protein>
    <submittedName>
        <fullName evidence="1">Uncharacterized protein</fullName>
    </submittedName>
</protein>